<evidence type="ECO:0000313" key="4">
    <source>
        <dbReference type="EMBL" id="PLC46613.1"/>
    </source>
</evidence>
<feature type="domain" description="SIS" evidence="2">
    <location>
        <begin position="28"/>
        <end position="174"/>
    </location>
</feature>
<dbReference type="InterPro" id="IPR001347">
    <property type="entry name" value="SIS_dom"/>
</dbReference>
<dbReference type="EMBL" id="LN846901">
    <property type="protein sequence ID" value="CRL16975.1"/>
    <property type="molecule type" value="Genomic_DNA"/>
</dbReference>
<dbReference type="NCBIfam" id="TIGR03127">
    <property type="entry name" value="RuMP_HxlB"/>
    <property type="match status" value="1"/>
</dbReference>
<gene>
    <name evidence="4" type="primary">hxlB</name>
    <name evidence="5" type="ORF">ACX51_09330</name>
    <name evidence="4" type="ORF">C0Q90_07310</name>
</gene>
<dbReference type="InterPro" id="IPR017552">
    <property type="entry name" value="PHI/rmpB"/>
</dbReference>
<reference evidence="4 6" key="3">
    <citation type="journal article" date="2018" name="Genome Announc.">
        <title>Draft Genome Sequence of Lactobacillus paracasei DUP 13076, Which Exhibits Potent Antipathogenic Effects against Salmonella enterica Serovars Enteritidis, Typhimurium, and Heidelberg.</title>
        <authorList>
            <person name="Muyyarikkandy M.S."/>
            <person name="Alqahtani F.H."/>
            <person name="Mandoiu I."/>
            <person name="Amalaradjou M.A."/>
        </authorList>
    </citation>
    <scope>NUCLEOTIDE SEQUENCE [LARGE SCALE GENOMIC DNA]</scope>
    <source>
        <strain evidence="4 6">DUP 13076</strain>
    </source>
</reference>
<accession>A0A0K1MQL9</accession>
<dbReference type="CDD" id="cd05005">
    <property type="entry name" value="SIS_PHI"/>
    <property type="match status" value="1"/>
</dbReference>
<dbReference type="Gene3D" id="3.40.50.10490">
    <property type="entry name" value="Glucose-6-phosphate isomerase like protein, domain 1"/>
    <property type="match status" value="1"/>
</dbReference>
<dbReference type="PATRIC" id="fig|1597.20.peg.427"/>
<evidence type="ECO:0000313" key="7">
    <source>
        <dbReference type="Proteomes" id="UP000237433"/>
    </source>
</evidence>
<evidence type="ECO:0000313" key="5">
    <source>
        <dbReference type="EMBL" id="POE42757.1"/>
    </source>
</evidence>
<evidence type="ECO:0000256" key="1">
    <source>
        <dbReference type="ARBA" id="ARBA00009235"/>
    </source>
</evidence>
<organism evidence="3">
    <name type="scientific">Lacticaseibacillus paracasei</name>
    <name type="common">Lactobacillus paracasei</name>
    <dbReference type="NCBI Taxonomy" id="1597"/>
    <lineage>
        <taxon>Bacteria</taxon>
        <taxon>Bacillati</taxon>
        <taxon>Bacillota</taxon>
        <taxon>Bacilli</taxon>
        <taxon>Lactobacillales</taxon>
        <taxon>Lactobacillaceae</taxon>
        <taxon>Lacticaseibacillus</taxon>
    </lineage>
</organism>
<reference evidence="5 7" key="2">
    <citation type="journal article" date="2015" name="J. Am. Soc. Brew. Chem.">
        <title>Dissolved carbon dioxide selects for lactic acid bacteria able to grow in and spoil packaged beer.</title>
        <authorList>
            <person name="Bergsveinson J."/>
            <person name="Redekop A."/>
            <person name="Zoerb S."/>
            <person name="Ziola B."/>
        </authorList>
    </citation>
    <scope>NUCLEOTIDE SEQUENCE [LARGE SCALE GENOMIC DNA]</scope>
    <source>
        <strain evidence="5 7">CCC B1205</strain>
    </source>
</reference>
<dbReference type="PANTHER" id="PTHR43443">
    <property type="entry name" value="3-HEXULOSE-6-PHOSPHATE ISOMERASE"/>
    <property type="match status" value="1"/>
</dbReference>
<dbReference type="InterPro" id="IPR046348">
    <property type="entry name" value="SIS_dom_sf"/>
</dbReference>
<dbReference type="PANTHER" id="PTHR43443:SF1">
    <property type="entry name" value="3-HEXULOSE-6-PHOSPHATE ISOMERASE"/>
    <property type="match status" value="1"/>
</dbReference>
<dbReference type="GO" id="GO:1901135">
    <property type="term" value="P:carbohydrate derivative metabolic process"/>
    <property type="evidence" value="ECO:0007669"/>
    <property type="project" value="InterPro"/>
</dbReference>
<dbReference type="KEGG" id="lcs:LCBD_0423"/>
<evidence type="ECO:0000313" key="6">
    <source>
        <dbReference type="Proteomes" id="UP000234512"/>
    </source>
</evidence>
<comment type="similarity">
    <text evidence="1">Belongs to the SIS family. PHI subfamily.</text>
</comment>
<name>A0A0K1MQL9_LACPA</name>
<protein>
    <submittedName>
        <fullName evidence="3 4">6-phospho-3-hexuloisomerase</fullName>
    </submittedName>
</protein>
<dbReference type="KEGG" id="lce:LC2W_0418"/>
<keyword evidence="3" id="KW-0413">Isomerase</keyword>
<reference evidence="3" key="1">
    <citation type="journal article" date="2015" name="Front. Microbiol.">
        <title>The vaginal isolate Lactobacillus paracasei LPC-S01 (DSM 26760) is suitable for oral administration.</title>
        <authorList>
            <person name="Balzaretti S."/>
            <person name="Taverniti V."/>
            <person name="Rondini G."/>
            <person name="Marcolegio G."/>
            <person name="Minuzzo M."/>
            <person name="Remagni M.C."/>
            <person name="Fiore W."/>
            <person name="Arioli S."/>
            <person name="Guglielmetti S."/>
        </authorList>
    </citation>
    <scope>NUCLEOTIDE SEQUENCE</scope>
    <source>
        <strain evidence="3">LPC-S01</strain>
    </source>
</reference>
<dbReference type="GO" id="GO:0016853">
    <property type="term" value="F:isomerase activity"/>
    <property type="evidence" value="ECO:0007669"/>
    <property type="project" value="UniProtKB-KW"/>
</dbReference>
<evidence type="ECO:0000313" key="3">
    <source>
        <dbReference type="EMBL" id="CRL16975.1"/>
    </source>
</evidence>
<dbReference type="GO" id="GO:0097367">
    <property type="term" value="F:carbohydrate derivative binding"/>
    <property type="evidence" value="ECO:0007669"/>
    <property type="project" value="InterPro"/>
</dbReference>
<dbReference type="RefSeq" id="WP_003586809.1">
    <property type="nucleotide sequence ID" value="NC_010999.1"/>
</dbReference>
<dbReference type="EMBL" id="PKQJ01000006">
    <property type="protein sequence ID" value="PLC46613.1"/>
    <property type="molecule type" value="Genomic_DNA"/>
</dbReference>
<proteinExistence type="inferred from homology"/>
<accession>K0N5J7</accession>
<dbReference type="SUPFAM" id="SSF53697">
    <property type="entry name" value="SIS domain"/>
    <property type="match status" value="1"/>
</dbReference>
<dbReference type="PROSITE" id="PS51464">
    <property type="entry name" value="SIS"/>
    <property type="match status" value="1"/>
</dbReference>
<accession>A0A125U4U7</accession>
<dbReference type="Proteomes" id="UP000234512">
    <property type="component" value="Unassembled WGS sequence"/>
</dbReference>
<dbReference type="Proteomes" id="UP000237433">
    <property type="component" value="Unassembled WGS sequence"/>
</dbReference>
<dbReference type="AlphaFoldDB" id="A0A0K1MQL9"/>
<evidence type="ECO:0000259" key="2">
    <source>
        <dbReference type="PROSITE" id="PS51464"/>
    </source>
</evidence>
<dbReference type="Pfam" id="PF01380">
    <property type="entry name" value="SIS"/>
    <property type="match status" value="1"/>
</dbReference>
<sequence>MTDRSLNTILEELTQNAKFVKADQLQSAINSIMNAKRIFLAGAGRSGFAARGFANRLMHLGFHSNFVGDTVTPSIQKGDLLIIGSGSGETASLVSDAKKAKQVGAHIGTLTIFPENTIGSLSDWHIVIPGVTSKVDGENTEHGQSIQPHGSSFEQLSWLVYDALVVYLMQETKQGDNEMFARHANLE</sequence>
<dbReference type="EMBL" id="LGIY01000014">
    <property type="protein sequence ID" value="POE42757.1"/>
    <property type="molecule type" value="Genomic_DNA"/>
</dbReference>